<evidence type="ECO:0000313" key="2">
    <source>
        <dbReference type="EMBL" id="OZJ03633.1"/>
    </source>
</evidence>
<feature type="region of interest" description="Disordered" evidence="1">
    <location>
        <begin position="251"/>
        <end position="284"/>
    </location>
</feature>
<organism evidence="2 3">
    <name type="scientific">Bifiguratus adelaidae</name>
    <dbReference type="NCBI Taxonomy" id="1938954"/>
    <lineage>
        <taxon>Eukaryota</taxon>
        <taxon>Fungi</taxon>
        <taxon>Fungi incertae sedis</taxon>
        <taxon>Mucoromycota</taxon>
        <taxon>Mucoromycotina</taxon>
        <taxon>Endogonomycetes</taxon>
        <taxon>Endogonales</taxon>
        <taxon>Endogonales incertae sedis</taxon>
        <taxon>Bifiguratus</taxon>
    </lineage>
</organism>
<dbReference type="Proteomes" id="UP000242875">
    <property type="component" value="Unassembled WGS sequence"/>
</dbReference>
<gene>
    <name evidence="2" type="ORF">BZG36_03726</name>
</gene>
<dbReference type="EMBL" id="MVBO01000076">
    <property type="protein sequence ID" value="OZJ03633.1"/>
    <property type="molecule type" value="Genomic_DNA"/>
</dbReference>
<evidence type="ECO:0000313" key="3">
    <source>
        <dbReference type="Proteomes" id="UP000242875"/>
    </source>
</evidence>
<sequence>MVDISVREILDLFSEDHEVMKAVLEAKAEEDKRRTAEETLKAESIKWHNKTIELELVREQARYGKSLSASLTSPSSLFPSLQSDQQMSPIGGPSFMSAYLSAMAFHPTTSSTTDSHVSAPSRRSTTGKSTSDGSSPPSSPTSLPPFSYTHMTEPMDYDDEVEGTPTTLLATDMEATALDDKDESLYEHISDAPKRGHKKSTSTLSINTRRKRSRSNTHFETDGIVSRPNRDTKDMSHAQVMSVLKARLLRGSPSTAVSYSPIHETYPYHTGHHRSASQSSVQKP</sequence>
<dbReference type="OrthoDB" id="2272836at2759"/>
<feature type="compositionally biased region" description="Low complexity" evidence="1">
    <location>
        <begin position="120"/>
        <end position="136"/>
    </location>
</feature>
<accession>A0A261XZ59</accession>
<feature type="region of interest" description="Disordered" evidence="1">
    <location>
        <begin position="108"/>
        <end position="157"/>
    </location>
</feature>
<feature type="compositionally biased region" description="Polar residues" evidence="1">
    <location>
        <begin position="108"/>
        <end position="118"/>
    </location>
</feature>
<comment type="caution">
    <text evidence="2">The sequence shown here is derived from an EMBL/GenBank/DDBJ whole genome shotgun (WGS) entry which is preliminary data.</text>
</comment>
<protein>
    <submittedName>
        <fullName evidence="2">Uncharacterized protein</fullName>
    </submittedName>
</protein>
<proteinExistence type="predicted"/>
<evidence type="ECO:0000256" key="1">
    <source>
        <dbReference type="SAM" id="MobiDB-lite"/>
    </source>
</evidence>
<reference evidence="2 3" key="1">
    <citation type="journal article" date="2017" name="Mycologia">
        <title>Bifiguratus adelaidae, gen. et sp. nov., a new member of Mucoromycotina in endophytic and soil-dwelling habitats.</title>
        <authorList>
            <person name="Torres-Cruz T.J."/>
            <person name="Billingsley Tobias T.L."/>
            <person name="Almatruk M."/>
            <person name="Hesse C."/>
            <person name="Kuske C.R."/>
            <person name="Desiro A."/>
            <person name="Benucci G.M."/>
            <person name="Bonito G."/>
            <person name="Stajich J.E."/>
            <person name="Dunlap C."/>
            <person name="Arnold A.E."/>
            <person name="Porras-Alfaro A."/>
        </authorList>
    </citation>
    <scope>NUCLEOTIDE SEQUENCE [LARGE SCALE GENOMIC DNA]</scope>
    <source>
        <strain evidence="2 3">AZ0501</strain>
    </source>
</reference>
<feature type="region of interest" description="Disordered" evidence="1">
    <location>
        <begin position="192"/>
        <end position="235"/>
    </location>
</feature>
<name>A0A261XZ59_9FUNG</name>
<dbReference type="AlphaFoldDB" id="A0A261XZ59"/>
<keyword evidence="3" id="KW-1185">Reference proteome</keyword>